<dbReference type="Gene3D" id="2.60.40.150">
    <property type="entry name" value="C2 domain"/>
    <property type="match status" value="1"/>
</dbReference>
<name>A0A640KPS6_LEITA</name>
<dbReference type="Proteomes" id="UP000419144">
    <property type="component" value="Unassembled WGS sequence"/>
</dbReference>
<organism evidence="2 3">
    <name type="scientific">Leishmania tarentolae</name>
    <name type="common">Sauroleishmania tarentolae</name>
    <dbReference type="NCBI Taxonomy" id="5689"/>
    <lineage>
        <taxon>Eukaryota</taxon>
        <taxon>Discoba</taxon>
        <taxon>Euglenozoa</taxon>
        <taxon>Kinetoplastea</taxon>
        <taxon>Metakinetoplastina</taxon>
        <taxon>Trypanosomatida</taxon>
        <taxon>Trypanosomatidae</taxon>
        <taxon>Leishmaniinae</taxon>
        <taxon>Leishmania</taxon>
        <taxon>lizard Leishmania</taxon>
    </lineage>
</organism>
<dbReference type="SUPFAM" id="SSF49562">
    <property type="entry name" value="C2 domain (Calcium/lipid-binding domain, CaLB)"/>
    <property type="match status" value="1"/>
</dbReference>
<dbReference type="SMART" id="SM00239">
    <property type="entry name" value="C2"/>
    <property type="match status" value="1"/>
</dbReference>
<dbReference type="PANTHER" id="PTHR47052:SF3">
    <property type="entry name" value="INGRESSION PROTEIN 1"/>
    <property type="match status" value="1"/>
</dbReference>
<dbReference type="CDD" id="cd00030">
    <property type="entry name" value="C2"/>
    <property type="match status" value="1"/>
</dbReference>
<dbReference type="VEuPathDB" id="TriTrypDB:LtaPh_3108000"/>
<evidence type="ECO:0000259" key="1">
    <source>
        <dbReference type="PROSITE" id="PS50004"/>
    </source>
</evidence>
<proteinExistence type="predicted"/>
<dbReference type="Pfam" id="PF00168">
    <property type="entry name" value="C2"/>
    <property type="match status" value="1"/>
</dbReference>
<evidence type="ECO:0000313" key="3">
    <source>
        <dbReference type="Proteomes" id="UP000419144"/>
    </source>
</evidence>
<keyword evidence="3" id="KW-1185">Reference proteome</keyword>
<dbReference type="EMBL" id="BLBS01000045">
    <property type="protein sequence ID" value="GET91075.1"/>
    <property type="molecule type" value="Genomic_DNA"/>
</dbReference>
<dbReference type="OrthoDB" id="63267at2759"/>
<comment type="caution">
    <text evidence="2">The sequence shown here is derived from an EMBL/GenBank/DDBJ whole genome shotgun (WGS) entry which is preliminary data.</text>
</comment>
<accession>A0A640KPS6</accession>
<dbReference type="InterPro" id="IPR000008">
    <property type="entry name" value="C2_dom"/>
</dbReference>
<dbReference type="PANTHER" id="PTHR47052">
    <property type="entry name" value="CONSERVED SERINE PROLINE-RICH PROTEIN (AFU_ORTHOLOGUE AFUA_2G01790)"/>
    <property type="match status" value="1"/>
</dbReference>
<feature type="domain" description="C2" evidence="1">
    <location>
        <begin position="1"/>
        <end position="105"/>
    </location>
</feature>
<dbReference type="InterPro" id="IPR052981">
    <property type="entry name" value="Ingression_C2_domain"/>
</dbReference>
<sequence length="262" mass="28754">MGRLEVRICGARSMGDTRRASTPDLYVKVMMGDRKKNRPSYKTKVARSSLHPVWNEVVKFHVADYDTEQVVFELWNNNVIVDDLMGLYALSVNGLRRGVVSDICAILEGTGSTSVELHLQVLAVDFGADPAPNSTVVDSIEEYDPDAVTQAVTTTTGVRKDACAEGVESAQKLSRDEPVMGIPLLAQVAPPPPPLLQPVYAQQPTYVQQAPPYAPQMAPQLLYVQQVQPASQPIYHQHAPLQSGYDGSAQQSCQYMYRPSPL</sequence>
<dbReference type="PROSITE" id="PS50004">
    <property type="entry name" value="C2"/>
    <property type="match status" value="1"/>
</dbReference>
<dbReference type="InterPro" id="IPR035892">
    <property type="entry name" value="C2_domain_sf"/>
</dbReference>
<protein>
    <submittedName>
        <fullName evidence="2">C2 domain protein, putative</fullName>
    </submittedName>
</protein>
<gene>
    <name evidence="2" type="ORF">LtaPh_3108000</name>
</gene>
<reference evidence="2" key="1">
    <citation type="submission" date="2019-11" db="EMBL/GenBank/DDBJ databases">
        <title>Leishmania tarentolae CDS.</title>
        <authorList>
            <person name="Goto Y."/>
            <person name="Yamagishi J."/>
        </authorList>
    </citation>
    <scope>NUCLEOTIDE SEQUENCE [LARGE SCALE GENOMIC DNA]</scope>
    <source>
        <strain evidence="2">Parrot Tar II</strain>
    </source>
</reference>
<evidence type="ECO:0000313" key="2">
    <source>
        <dbReference type="EMBL" id="GET91075.1"/>
    </source>
</evidence>
<dbReference type="AlphaFoldDB" id="A0A640KPS6"/>